<dbReference type="PANTHER" id="PTHR43479:SF11">
    <property type="entry name" value="ACREF_ENVCD OPERON REPRESSOR-RELATED"/>
    <property type="match status" value="1"/>
</dbReference>
<dbReference type="InterPro" id="IPR050624">
    <property type="entry name" value="HTH-type_Tx_Regulator"/>
</dbReference>
<accession>A0A2N0B9S1</accession>
<dbReference type="InterPro" id="IPR001647">
    <property type="entry name" value="HTH_TetR"/>
</dbReference>
<dbReference type="Pfam" id="PF00440">
    <property type="entry name" value="TetR_N"/>
    <property type="match status" value="1"/>
</dbReference>
<dbReference type="EMBL" id="NPEF01000070">
    <property type="protein sequence ID" value="PJZ93287.1"/>
    <property type="molecule type" value="Genomic_DNA"/>
</dbReference>
<comment type="caution">
    <text evidence="4">The sequence shown here is derived from an EMBL/GenBank/DDBJ whole genome shotgun (WGS) entry which is preliminary data.</text>
</comment>
<dbReference type="SUPFAM" id="SSF46689">
    <property type="entry name" value="Homeodomain-like"/>
    <property type="match status" value="1"/>
</dbReference>
<dbReference type="PRINTS" id="PR00455">
    <property type="entry name" value="HTHTETR"/>
</dbReference>
<reference evidence="4" key="1">
    <citation type="submission" date="2017-07" db="EMBL/GenBank/DDBJ databases">
        <title>Leptospira spp. isolated from tropical soils.</title>
        <authorList>
            <person name="Thibeaux R."/>
            <person name="Iraola G."/>
            <person name="Ferres I."/>
            <person name="Bierque E."/>
            <person name="Girault D."/>
            <person name="Soupe-Gilbert M.-E."/>
            <person name="Picardeau M."/>
            <person name="Goarant C."/>
        </authorList>
    </citation>
    <scope>NUCLEOTIDE SEQUENCE [LARGE SCALE GENOMIC DNA]</scope>
    <source>
        <strain evidence="4">ATI7-C-A5</strain>
    </source>
</reference>
<evidence type="ECO:0000259" key="3">
    <source>
        <dbReference type="PROSITE" id="PS50977"/>
    </source>
</evidence>
<protein>
    <submittedName>
        <fullName evidence="4">AcrR family transcriptional regulator</fullName>
    </submittedName>
</protein>
<gene>
    <name evidence="4" type="ORF">CH379_08570</name>
</gene>
<evidence type="ECO:0000256" key="2">
    <source>
        <dbReference type="PROSITE-ProRule" id="PRU00335"/>
    </source>
</evidence>
<feature type="DNA-binding region" description="H-T-H motif" evidence="2">
    <location>
        <begin position="67"/>
        <end position="86"/>
    </location>
</feature>
<dbReference type="PANTHER" id="PTHR43479">
    <property type="entry name" value="ACREF/ENVCD OPERON REPRESSOR-RELATED"/>
    <property type="match status" value="1"/>
</dbReference>
<name>A0A2N0B9S1_9LEPT</name>
<sequence>MSDTITVVTFMGIKMKSARSKVNETNSLKDEESCETIIRKRDRAATETAILLAAIQVFAKKGYDAANTKDIAKLANANEALIFRYFGNKKGLLEAILTRADDIKSEESPSRSHSKNQESYQDLEASLQYSMSGKCRDFREAEDFMKVAVSQIILDPEVSQIIQKKIYTKAIPEFTSELEKFKKAGKIDPKADLKSIAYAISSLTFALGFMGQCVYKIPPAEIQAAIKEVSRIFRKGLEPEPAKKKSK</sequence>
<keyword evidence="1 2" id="KW-0238">DNA-binding</keyword>
<dbReference type="Gene3D" id="1.10.357.10">
    <property type="entry name" value="Tetracycline Repressor, domain 2"/>
    <property type="match status" value="1"/>
</dbReference>
<evidence type="ECO:0000313" key="4">
    <source>
        <dbReference type="EMBL" id="PJZ93287.1"/>
    </source>
</evidence>
<proteinExistence type="predicted"/>
<dbReference type="InterPro" id="IPR009057">
    <property type="entry name" value="Homeodomain-like_sf"/>
</dbReference>
<evidence type="ECO:0000256" key="1">
    <source>
        <dbReference type="ARBA" id="ARBA00023125"/>
    </source>
</evidence>
<dbReference type="GO" id="GO:0003677">
    <property type="term" value="F:DNA binding"/>
    <property type="evidence" value="ECO:0007669"/>
    <property type="project" value="UniProtKB-UniRule"/>
</dbReference>
<dbReference type="AlphaFoldDB" id="A0A2N0B9S1"/>
<organism evidence="4">
    <name type="scientific">Leptospira ellisii</name>
    <dbReference type="NCBI Taxonomy" id="2023197"/>
    <lineage>
        <taxon>Bacteria</taxon>
        <taxon>Pseudomonadati</taxon>
        <taxon>Spirochaetota</taxon>
        <taxon>Spirochaetia</taxon>
        <taxon>Leptospirales</taxon>
        <taxon>Leptospiraceae</taxon>
        <taxon>Leptospira</taxon>
    </lineage>
</organism>
<feature type="domain" description="HTH tetR-type" evidence="3">
    <location>
        <begin position="44"/>
        <end position="104"/>
    </location>
</feature>
<dbReference type="PROSITE" id="PS50977">
    <property type="entry name" value="HTH_TETR_2"/>
    <property type="match status" value="1"/>
</dbReference>
<dbReference type="OrthoDB" id="277085at2"/>